<gene>
    <name evidence="8" type="ORF">PHSY_005048</name>
</gene>
<evidence type="ECO:0000256" key="1">
    <source>
        <dbReference type="ARBA" id="ARBA00004448"/>
    </source>
</evidence>
<keyword evidence="2" id="KW-0812">Transmembrane</keyword>
<keyword evidence="4" id="KW-1133">Transmembrane helix</keyword>
<keyword evidence="8" id="KW-0560">Oxidoreductase</keyword>
<dbReference type="RefSeq" id="XP_012191049.1">
    <property type="nucleotide sequence ID" value="XM_012335659.1"/>
</dbReference>
<evidence type="ECO:0000256" key="3">
    <source>
        <dbReference type="ARBA" id="ARBA00022792"/>
    </source>
</evidence>
<dbReference type="OrthoDB" id="1913277at2759"/>
<dbReference type="GeneID" id="24110328"/>
<keyword evidence="6" id="KW-0472">Membrane</keyword>
<dbReference type="GO" id="GO:0005743">
    <property type="term" value="C:mitochondrial inner membrane"/>
    <property type="evidence" value="ECO:0007669"/>
    <property type="project" value="UniProtKB-SubCell"/>
</dbReference>
<evidence type="ECO:0000256" key="5">
    <source>
        <dbReference type="ARBA" id="ARBA00023128"/>
    </source>
</evidence>
<dbReference type="GO" id="GO:0006120">
    <property type="term" value="P:mitochondrial electron transport, NADH to ubiquinone"/>
    <property type="evidence" value="ECO:0007669"/>
    <property type="project" value="InterPro"/>
</dbReference>
<dbReference type="Proteomes" id="UP000014071">
    <property type="component" value="Unassembled WGS sequence"/>
</dbReference>
<keyword evidence="5" id="KW-0496">Mitochondrion</keyword>
<evidence type="ECO:0000313" key="9">
    <source>
        <dbReference type="Proteomes" id="UP000014071"/>
    </source>
</evidence>
<feature type="region of interest" description="Disordered" evidence="7">
    <location>
        <begin position="163"/>
        <end position="200"/>
    </location>
</feature>
<sequence length="200" mass="21806">MKLEQLRRDEIGNALLHQRFRFSAITFEIFEIITTDTLRSIAHLGYTRTRHIEHRISNHTFAMASKTNEQVVTETFSERSAFADAAMGGIFSYTDSTVANFRQKDDAVNGAIGGCAAGFVLGAAARSVPMMFGGCASLAALIGTFDAAGKSLQGTYARASATDFSHGHDASPGTPGWREAREARRQSFFKQKKEDVESDA</sequence>
<dbReference type="eggNOG" id="ENOG502S81D">
    <property type="taxonomic scope" value="Eukaryota"/>
</dbReference>
<evidence type="ECO:0000256" key="4">
    <source>
        <dbReference type="ARBA" id="ARBA00022989"/>
    </source>
</evidence>
<proteinExistence type="predicted"/>
<name>R9P888_PSEHS</name>
<organism evidence="8 9">
    <name type="scientific">Pseudozyma hubeiensis (strain SY62)</name>
    <name type="common">Yeast</name>
    <dbReference type="NCBI Taxonomy" id="1305764"/>
    <lineage>
        <taxon>Eukaryota</taxon>
        <taxon>Fungi</taxon>
        <taxon>Dikarya</taxon>
        <taxon>Basidiomycota</taxon>
        <taxon>Ustilaginomycotina</taxon>
        <taxon>Ustilaginomycetes</taxon>
        <taxon>Ustilaginales</taxon>
        <taxon>Ustilaginaceae</taxon>
        <taxon>Pseudozyma</taxon>
    </lineage>
</organism>
<dbReference type="AlphaFoldDB" id="R9P888"/>
<dbReference type="STRING" id="1305764.R9P888"/>
<dbReference type="EC" id="1.6.5.3" evidence="8"/>
<dbReference type="EMBL" id="DF238810">
    <property type="protein sequence ID" value="GAC97462.1"/>
    <property type="molecule type" value="Genomic_DNA"/>
</dbReference>
<dbReference type="GO" id="GO:0016491">
    <property type="term" value="F:oxidoreductase activity"/>
    <property type="evidence" value="ECO:0007669"/>
    <property type="project" value="UniProtKB-KW"/>
</dbReference>
<keyword evidence="3" id="KW-0999">Mitochondrion inner membrane</keyword>
<dbReference type="PANTHER" id="PTHR21382:SF1">
    <property type="entry name" value="NADH DEHYDROGENASE [UBIQUINONE] 1 ALPHA SUBCOMPLEX SUBUNIT 11"/>
    <property type="match status" value="1"/>
</dbReference>
<evidence type="ECO:0000256" key="2">
    <source>
        <dbReference type="ARBA" id="ARBA00022692"/>
    </source>
</evidence>
<dbReference type="InterPro" id="IPR039205">
    <property type="entry name" value="NDUFA11"/>
</dbReference>
<protein>
    <submittedName>
        <fullName evidence="8">Mitochondrial import inner membrane translocase subunit</fullName>
        <ecNumber evidence="8">1.6.5.3</ecNumber>
    </submittedName>
</protein>
<evidence type="ECO:0000313" key="8">
    <source>
        <dbReference type="EMBL" id="GAC97462.1"/>
    </source>
</evidence>
<comment type="subcellular location">
    <subcellularLocation>
        <location evidence="1">Mitochondrion inner membrane</location>
        <topology evidence="1">Multi-pass membrane protein</topology>
    </subcellularLocation>
</comment>
<reference evidence="9" key="1">
    <citation type="journal article" date="2013" name="Genome Announc.">
        <title>Draft genome sequence of the basidiomycetous yeast-like fungus Pseudozyma hubeiensis SY62, which produces an abundant amount of the biosurfactant mannosylerythritol lipids.</title>
        <authorList>
            <person name="Konishi M."/>
            <person name="Hatada Y."/>
            <person name="Horiuchi J."/>
        </authorList>
    </citation>
    <scope>NUCLEOTIDE SEQUENCE [LARGE SCALE GENOMIC DNA]</scope>
    <source>
        <strain evidence="9">SY62</strain>
    </source>
</reference>
<dbReference type="Pfam" id="PF02466">
    <property type="entry name" value="Tim17"/>
    <property type="match status" value="1"/>
</dbReference>
<dbReference type="HOGENOM" id="CLU_1366778_0_0_1"/>
<keyword evidence="9" id="KW-1185">Reference proteome</keyword>
<accession>R9P888</accession>
<evidence type="ECO:0000256" key="6">
    <source>
        <dbReference type="ARBA" id="ARBA00023136"/>
    </source>
</evidence>
<dbReference type="PANTHER" id="PTHR21382">
    <property type="entry name" value="NADH-UBIQUINONE OXIDOREDUCTASE SUBUNIT"/>
    <property type="match status" value="1"/>
</dbReference>
<feature type="compositionally biased region" description="Basic and acidic residues" evidence="7">
    <location>
        <begin position="178"/>
        <end position="200"/>
    </location>
</feature>
<evidence type="ECO:0000256" key="7">
    <source>
        <dbReference type="SAM" id="MobiDB-lite"/>
    </source>
</evidence>
<dbReference type="GO" id="GO:0045271">
    <property type="term" value="C:respiratory chain complex I"/>
    <property type="evidence" value="ECO:0007669"/>
    <property type="project" value="InterPro"/>
</dbReference>